<dbReference type="Proteomes" id="UP001284537">
    <property type="component" value="Unassembled WGS sequence"/>
</dbReference>
<feature type="coiled-coil region" evidence="1">
    <location>
        <begin position="98"/>
        <end position="139"/>
    </location>
</feature>
<comment type="caution">
    <text evidence="2">The sequence shown here is derived from an EMBL/GenBank/DDBJ whole genome shotgun (WGS) entry which is preliminary data.</text>
</comment>
<protein>
    <recommendedName>
        <fullName evidence="4">Lipoprotein</fullName>
    </recommendedName>
</protein>
<keyword evidence="1" id="KW-0175">Coiled coil</keyword>
<dbReference type="RefSeq" id="WP_319961692.1">
    <property type="nucleotide sequence ID" value="NZ_JAXARY010000010.1"/>
</dbReference>
<evidence type="ECO:0000256" key="1">
    <source>
        <dbReference type="SAM" id="Coils"/>
    </source>
</evidence>
<keyword evidence="3" id="KW-1185">Reference proteome</keyword>
<gene>
    <name evidence="2" type="ORF">QLH52_11910</name>
</gene>
<dbReference type="EMBL" id="JAXARY010000010">
    <property type="protein sequence ID" value="MDX8127990.1"/>
    <property type="molecule type" value="Genomic_DNA"/>
</dbReference>
<evidence type="ECO:0008006" key="4">
    <source>
        <dbReference type="Google" id="ProtNLM"/>
    </source>
</evidence>
<name>A0ABU4UGN6_9GAMM</name>
<accession>A0ABU4UGN6</accession>
<sequence length="264" mass="30238">MIRKIIFYPILFLSACATIDDSVYSPFYFGPDNISIGDARLKVRQFVRENPNNFSVSRMACDSLGIYAQNSKPINYPLSTCEKEAQEYYAEIRSEIKAKSYSANKDNLARQQERIDEEIRQIAAKKTAEEEDKKRKKDELKILLKTGKKQPESVEEASIFYDAKQGEALANSPKIKPDNQFYSMVGMINRMDGDNIFVAQLLTSRSYFKVRIPEKLKDEFEKTAKVNGWFGIVGKYTENSEVLLVLLQSVPVPIFDAVYFQSLN</sequence>
<dbReference type="PROSITE" id="PS51257">
    <property type="entry name" value="PROKAR_LIPOPROTEIN"/>
    <property type="match status" value="1"/>
</dbReference>
<evidence type="ECO:0000313" key="2">
    <source>
        <dbReference type="EMBL" id="MDX8127990.1"/>
    </source>
</evidence>
<reference evidence="2 3" key="1">
    <citation type="submission" date="2023-11" db="EMBL/GenBank/DDBJ databases">
        <authorList>
            <person name="Ouyang M.-Y."/>
        </authorList>
    </citation>
    <scope>NUCLEOTIDE SEQUENCE [LARGE SCALE GENOMIC DNA]</scope>
    <source>
        <strain evidence="2 3">OY6</strain>
    </source>
</reference>
<proteinExistence type="predicted"/>
<evidence type="ECO:0000313" key="3">
    <source>
        <dbReference type="Proteomes" id="UP001284537"/>
    </source>
</evidence>
<organism evidence="2 3">
    <name type="scientific">Methylomonas defluvii</name>
    <dbReference type="NCBI Taxonomy" id="3045149"/>
    <lineage>
        <taxon>Bacteria</taxon>
        <taxon>Pseudomonadati</taxon>
        <taxon>Pseudomonadota</taxon>
        <taxon>Gammaproteobacteria</taxon>
        <taxon>Methylococcales</taxon>
        <taxon>Methylococcaceae</taxon>
        <taxon>Methylomonas</taxon>
    </lineage>
</organism>